<proteinExistence type="predicted"/>
<organism evidence="2 3">
    <name type="scientific">Amborella trichopoda</name>
    <dbReference type="NCBI Taxonomy" id="13333"/>
    <lineage>
        <taxon>Eukaryota</taxon>
        <taxon>Viridiplantae</taxon>
        <taxon>Streptophyta</taxon>
        <taxon>Embryophyta</taxon>
        <taxon>Tracheophyta</taxon>
        <taxon>Spermatophyta</taxon>
        <taxon>Magnoliopsida</taxon>
        <taxon>Amborellales</taxon>
        <taxon>Amborellaceae</taxon>
        <taxon>Amborella</taxon>
    </lineage>
</organism>
<protein>
    <submittedName>
        <fullName evidence="2">Uncharacterized protein</fullName>
    </submittedName>
</protein>
<keyword evidence="3" id="KW-1185">Reference proteome</keyword>
<accession>U5D7I2</accession>
<feature type="region of interest" description="Disordered" evidence="1">
    <location>
        <begin position="1"/>
        <end position="43"/>
    </location>
</feature>
<feature type="compositionally biased region" description="Basic and acidic residues" evidence="1">
    <location>
        <begin position="13"/>
        <end position="43"/>
    </location>
</feature>
<dbReference type="HOGENOM" id="CLU_2944772_0_0_1"/>
<evidence type="ECO:0000256" key="1">
    <source>
        <dbReference type="SAM" id="MobiDB-lite"/>
    </source>
</evidence>
<evidence type="ECO:0000313" key="3">
    <source>
        <dbReference type="Proteomes" id="UP000017836"/>
    </source>
</evidence>
<name>U5D7I2_AMBTC</name>
<dbReference type="EMBL" id="KI392271">
    <property type="protein sequence ID" value="ERN18190.1"/>
    <property type="molecule type" value="Genomic_DNA"/>
</dbReference>
<sequence length="60" mass="6739">MLRTKGWSTAELEEQKRGGRAEKRGVLNGKDGKLQREGCSRRREGCSAGWVFSGEKEKRG</sequence>
<dbReference type="Gramene" id="ERN18190">
    <property type="protein sequence ID" value="ERN18190"/>
    <property type="gene ID" value="AMTR_s00054p00198870"/>
</dbReference>
<evidence type="ECO:0000313" key="2">
    <source>
        <dbReference type="EMBL" id="ERN18190.1"/>
    </source>
</evidence>
<dbReference type="Proteomes" id="UP000017836">
    <property type="component" value="Unassembled WGS sequence"/>
</dbReference>
<reference evidence="3" key="1">
    <citation type="journal article" date="2013" name="Science">
        <title>The Amborella genome and the evolution of flowering plants.</title>
        <authorList>
            <consortium name="Amborella Genome Project"/>
        </authorList>
    </citation>
    <scope>NUCLEOTIDE SEQUENCE [LARGE SCALE GENOMIC DNA]</scope>
</reference>
<gene>
    <name evidence="2" type="ORF">AMTR_s00054p00198870</name>
</gene>
<dbReference type="AlphaFoldDB" id="U5D7I2"/>